<proteinExistence type="predicted"/>
<keyword evidence="3" id="KW-1185">Reference proteome</keyword>
<keyword evidence="1" id="KW-0732">Signal</keyword>
<protein>
    <submittedName>
        <fullName evidence="2">DUF3718 domain-containing protein</fullName>
    </submittedName>
</protein>
<dbReference type="EMBL" id="JBHUHT010000030">
    <property type="protein sequence ID" value="MFD2097934.1"/>
    <property type="molecule type" value="Genomic_DNA"/>
</dbReference>
<name>A0ABW4XSV5_9GAMM</name>
<comment type="caution">
    <text evidence="2">The sequence shown here is derived from an EMBL/GenBank/DDBJ whole genome shotgun (WGS) entry which is preliminary data.</text>
</comment>
<gene>
    <name evidence="2" type="ORF">ACFSJ3_18250</name>
</gene>
<dbReference type="Pfam" id="PF12514">
    <property type="entry name" value="DUF3718"/>
    <property type="match status" value="1"/>
</dbReference>
<dbReference type="RefSeq" id="WP_345340073.1">
    <property type="nucleotide sequence ID" value="NZ_BAABLI010000013.1"/>
</dbReference>
<accession>A0ABW4XSV5</accession>
<evidence type="ECO:0000256" key="1">
    <source>
        <dbReference type="SAM" id="SignalP"/>
    </source>
</evidence>
<organism evidence="2 3">
    <name type="scientific">Corallincola platygyrae</name>
    <dbReference type="NCBI Taxonomy" id="1193278"/>
    <lineage>
        <taxon>Bacteria</taxon>
        <taxon>Pseudomonadati</taxon>
        <taxon>Pseudomonadota</taxon>
        <taxon>Gammaproteobacteria</taxon>
        <taxon>Alteromonadales</taxon>
        <taxon>Psychromonadaceae</taxon>
        <taxon>Corallincola</taxon>
    </lineage>
</organism>
<sequence length="132" mass="14019">MNIKTTTLSAVAAASLALSALIPTQAVANDAFAQSLCGYVAADDPGRLRKKLKENKLRLRKVYDDILCDGSSMLKFAIEKGSVGAGEFITKKLPKKSLTKSGPDGWVILEWAESKGHADSAIVTAIRSRIAG</sequence>
<dbReference type="InterPro" id="IPR022193">
    <property type="entry name" value="DUF3718"/>
</dbReference>
<feature type="chain" id="PRO_5046322784" evidence="1">
    <location>
        <begin position="29"/>
        <end position="132"/>
    </location>
</feature>
<evidence type="ECO:0000313" key="2">
    <source>
        <dbReference type="EMBL" id="MFD2097934.1"/>
    </source>
</evidence>
<dbReference type="Proteomes" id="UP001597380">
    <property type="component" value="Unassembled WGS sequence"/>
</dbReference>
<feature type="signal peptide" evidence="1">
    <location>
        <begin position="1"/>
        <end position="28"/>
    </location>
</feature>
<reference evidence="3" key="1">
    <citation type="journal article" date="2019" name="Int. J. Syst. Evol. Microbiol.">
        <title>The Global Catalogue of Microorganisms (GCM) 10K type strain sequencing project: providing services to taxonomists for standard genome sequencing and annotation.</title>
        <authorList>
            <consortium name="The Broad Institute Genomics Platform"/>
            <consortium name="The Broad Institute Genome Sequencing Center for Infectious Disease"/>
            <person name="Wu L."/>
            <person name="Ma J."/>
        </authorList>
    </citation>
    <scope>NUCLEOTIDE SEQUENCE [LARGE SCALE GENOMIC DNA]</scope>
    <source>
        <strain evidence="3">CGMCC 1.10992</strain>
    </source>
</reference>
<evidence type="ECO:0000313" key="3">
    <source>
        <dbReference type="Proteomes" id="UP001597380"/>
    </source>
</evidence>